<dbReference type="Proteomes" id="UP000054549">
    <property type="component" value="Unassembled WGS sequence"/>
</dbReference>
<dbReference type="AlphaFoldDB" id="A0A0C2XAJ6"/>
<keyword evidence="2" id="KW-1185">Reference proteome</keyword>
<gene>
    <name evidence="1" type="ORF">M378DRAFT_160756</name>
</gene>
<reference evidence="1 2" key="1">
    <citation type="submission" date="2014-04" db="EMBL/GenBank/DDBJ databases">
        <title>Evolutionary Origins and Diversification of the Mycorrhizal Mutualists.</title>
        <authorList>
            <consortium name="DOE Joint Genome Institute"/>
            <consortium name="Mycorrhizal Genomics Consortium"/>
            <person name="Kohler A."/>
            <person name="Kuo A."/>
            <person name="Nagy L.G."/>
            <person name="Floudas D."/>
            <person name="Copeland A."/>
            <person name="Barry K.W."/>
            <person name="Cichocki N."/>
            <person name="Veneault-Fourrey C."/>
            <person name="LaButti K."/>
            <person name="Lindquist E.A."/>
            <person name="Lipzen A."/>
            <person name="Lundell T."/>
            <person name="Morin E."/>
            <person name="Murat C."/>
            <person name="Riley R."/>
            <person name="Ohm R."/>
            <person name="Sun H."/>
            <person name="Tunlid A."/>
            <person name="Henrissat B."/>
            <person name="Grigoriev I.V."/>
            <person name="Hibbett D.S."/>
            <person name="Martin F."/>
        </authorList>
    </citation>
    <scope>NUCLEOTIDE SEQUENCE [LARGE SCALE GENOMIC DNA]</scope>
    <source>
        <strain evidence="1 2">Koide BX008</strain>
    </source>
</reference>
<name>A0A0C2XAJ6_AMAMK</name>
<dbReference type="EMBL" id="KN818236">
    <property type="protein sequence ID" value="KIL66341.1"/>
    <property type="molecule type" value="Genomic_DNA"/>
</dbReference>
<dbReference type="InParanoid" id="A0A0C2XAJ6"/>
<sequence length="51" mass="6092">MRECACSYRDTIPLPPVRLERPRIFDHMSSRWACPKRLRHMHPDEVLISTS</sequence>
<dbReference type="HOGENOM" id="CLU_3105841_0_0_1"/>
<accession>A0A0C2XAJ6</accession>
<evidence type="ECO:0000313" key="2">
    <source>
        <dbReference type="Proteomes" id="UP000054549"/>
    </source>
</evidence>
<protein>
    <submittedName>
        <fullName evidence="1">Uncharacterized protein</fullName>
    </submittedName>
</protein>
<organism evidence="1 2">
    <name type="scientific">Amanita muscaria (strain Koide BX008)</name>
    <dbReference type="NCBI Taxonomy" id="946122"/>
    <lineage>
        <taxon>Eukaryota</taxon>
        <taxon>Fungi</taxon>
        <taxon>Dikarya</taxon>
        <taxon>Basidiomycota</taxon>
        <taxon>Agaricomycotina</taxon>
        <taxon>Agaricomycetes</taxon>
        <taxon>Agaricomycetidae</taxon>
        <taxon>Agaricales</taxon>
        <taxon>Pluteineae</taxon>
        <taxon>Amanitaceae</taxon>
        <taxon>Amanita</taxon>
    </lineage>
</organism>
<proteinExistence type="predicted"/>
<evidence type="ECO:0000313" key="1">
    <source>
        <dbReference type="EMBL" id="KIL66341.1"/>
    </source>
</evidence>